<dbReference type="VEuPathDB" id="CryptoDB:Vbra_7751"/>
<feature type="domain" description="Glycosyltransferase 61 catalytic" evidence="4">
    <location>
        <begin position="474"/>
        <end position="597"/>
    </location>
</feature>
<dbReference type="Proteomes" id="UP000041254">
    <property type="component" value="Unassembled WGS sequence"/>
</dbReference>
<keyword evidence="3" id="KW-0325">Glycoprotein</keyword>
<gene>
    <name evidence="5" type="ORF">Vbra_7751</name>
</gene>
<evidence type="ECO:0000313" key="5">
    <source>
        <dbReference type="EMBL" id="CEL97876.1"/>
    </source>
</evidence>
<accession>A0A0G4EL18</accession>
<dbReference type="PANTHER" id="PTHR20961">
    <property type="entry name" value="GLYCOSYLTRANSFERASE"/>
    <property type="match status" value="1"/>
</dbReference>
<dbReference type="EMBL" id="CDMY01000258">
    <property type="protein sequence ID" value="CEL97876.1"/>
    <property type="molecule type" value="Genomic_DNA"/>
</dbReference>
<dbReference type="InterPro" id="IPR007657">
    <property type="entry name" value="Glycosyltransferase_61"/>
</dbReference>
<keyword evidence="1" id="KW-0328">Glycosyltransferase</keyword>
<evidence type="ECO:0000256" key="2">
    <source>
        <dbReference type="ARBA" id="ARBA00022679"/>
    </source>
</evidence>
<dbReference type="PhylomeDB" id="A0A0G4EL18"/>
<evidence type="ECO:0000256" key="3">
    <source>
        <dbReference type="ARBA" id="ARBA00023180"/>
    </source>
</evidence>
<reference evidence="5 6" key="1">
    <citation type="submission" date="2014-11" db="EMBL/GenBank/DDBJ databases">
        <authorList>
            <person name="Zhu J."/>
            <person name="Qi W."/>
            <person name="Song R."/>
        </authorList>
    </citation>
    <scope>NUCLEOTIDE SEQUENCE [LARGE SCALE GENOMIC DNA]</scope>
</reference>
<proteinExistence type="predicted"/>
<dbReference type="InterPro" id="IPR049625">
    <property type="entry name" value="Glyco_transf_61_cat"/>
</dbReference>
<evidence type="ECO:0000256" key="1">
    <source>
        <dbReference type="ARBA" id="ARBA00022676"/>
    </source>
</evidence>
<dbReference type="Pfam" id="PF04577">
    <property type="entry name" value="Glyco_transf_61"/>
    <property type="match status" value="1"/>
</dbReference>
<dbReference type="OrthoDB" id="1892506at2759"/>
<keyword evidence="6" id="KW-1185">Reference proteome</keyword>
<organism evidence="5 6">
    <name type="scientific">Vitrella brassicaformis (strain CCMP3155)</name>
    <dbReference type="NCBI Taxonomy" id="1169540"/>
    <lineage>
        <taxon>Eukaryota</taxon>
        <taxon>Sar</taxon>
        <taxon>Alveolata</taxon>
        <taxon>Colpodellida</taxon>
        <taxon>Vitrellaceae</taxon>
        <taxon>Vitrella</taxon>
    </lineage>
</organism>
<sequence>MIRGRNDASPSSPAAQQSRRHLLALRLPVGIETMASVVLALLLKALVLASSVALVTCRNLQPKPCEVPLTAYYTERTETKDVRKTKFVKAGHANLSREFQGGDLMSTETDKEGNKTIKFRGHPKWHFDRRESDQHQPTAPSSLSACSLIYDEIQQADRALDEVREPGLCRYWYGLPFIDRWRGFRVQICQSRRDNDAPVSSVNCYLRKGDFKFPRVMCDFVAIRAAVWQYATGGKGWGQPGKDQWEGVQTGCTPDLQLEKEADISDSPPARFLEKLHYYGESNASGHVVCDERHWVRHPVLVLERWDPTNINQMHLDAVGAFIALAVAGLSPFETQFLAIDKQPPGPFIDFWQGMLPSHPPVFIGTRPSPATQRFYQGKLCFSRLVHGAHGGVGLMNLDWQTHLADRVLLRGNSRSEFHPAGDGHSNLCESAIMHAFRTHVLTALNVSTSQRDTNSSSTVEALDKRRPGQLSNTTTMADEFLRQQWQWPPRRERRILWLSRRPYSQVVDKARGHIKTYTPARHVGNEAELLASLRQSLDKAAATDSRLSGWQIKDYNPGEAHTFTEQVLTATSADILMGVHGAGLTHCLYMRTGSALIELFGGNRGRENRHFDTLCSMVGQRRWEMDVGSLERVAPEGVWEKVRQAIEQLDALE</sequence>
<evidence type="ECO:0000259" key="4">
    <source>
        <dbReference type="Pfam" id="PF04577"/>
    </source>
</evidence>
<dbReference type="STRING" id="1169540.A0A0G4EL18"/>
<name>A0A0G4EL18_VITBC</name>
<protein>
    <recommendedName>
        <fullName evidence="4">Glycosyltransferase 61 catalytic domain-containing protein</fullName>
    </recommendedName>
</protein>
<keyword evidence="2" id="KW-0808">Transferase</keyword>
<dbReference type="InParanoid" id="A0A0G4EL18"/>
<dbReference type="AlphaFoldDB" id="A0A0G4EL18"/>
<evidence type="ECO:0000313" key="6">
    <source>
        <dbReference type="Proteomes" id="UP000041254"/>
    </source>
</evidence>
<dbReference type="GO" id="GO:0016757">
    <property type="term" value="F:glycosyltransferase activity"/>
    <property type="evidence" value="ECO:0007669"/>
    <property type="project" value="UniProtKB-KW"/>
</dbReference>